<evidence type="ECO:0000256" key="1">
    <source>
        <dbReference type="ARBA" id="ARBA00004196"/>
    </source>
</evidence>
<feature type="signal peptide" evidence="4">
    <location>
        <begin position="1"/>
        <end position="18"/>
    </location>
</feature>
<reference evidence="6 7" key="1">
    <citation type="submission" date="2018-05" db="EMBL/GenBank/DDBJ databases">
        <title>Isolation and genomic analyses of lactose-positive bacteria from faecal samples of preterm neonates.</title>
        <authorList>
            <person name="Chen Y."/>
            <person name="Brook T.C."/>
            <person name="O'Neill I."/>
            <person name="Soe C.Z."/>
            <person name="Hall L.J."/>
            <person name="Hoyles L."/>
        </authorList>
    </citation>
    <scope>NUCLEOTIDE SEQUENCE [LARGE SCALE GENOMIC DNA]</scope>
    <source>
        <strain evidence="6 7">P080C CL</strain>
    </source>
</reference>
<evidence type="ECO:0000259" key="5">
    <source>
        <dbReference type="Pfam" id="PF00532"/>
    </source>
</evidence>
<dbReference type="Pfam" id="PF00532">
    <property type="entry name" value="Peripla_BP_1"/>
    <property type="match status" value="1"/>
</dbReference>
<comment type="similarity">
    <text evidence="2">Belongs to the bacterial solute-binding protein 2 family.</text>
</comment>
<evidence type="ECO:0000256" key="4">
    <source>
        <dbReference type="SAM" id="SignalP"/>
    </source>
</evidence>
<organism evidence="6 7">
    <name type="scientific">Citrobacter murliniae</name>
    <dbReference type="NCBI Taxonomy" id="67829"/>
    <lineage>
        <taxon>Bacteria</taxon>
        <taxon>Pseudomonadati</taxon>
        <taxon>Pseudomonadota</taxon>
        <taxon>Gammaproteobacteria</taxon>
        <taxon>Enterobacterales</taxon>
        <taxon>Enterobacteriaceae</taxon>
        <taxon>Citrobacter</taxon>
        <taxon>Citrobacter freundii complex</taxon>
    </lineage>
</organism>
<dbReference type="Gene3D" id="3.40.50.2300">
    <property type="match status" value="2"/>
</dbReference>
<dbReference type="NCBIfam" id="TIGR02955">
    <property type="entry name" value="TMAO_TorT"/>
    <property type="match status" value="1"/>
</dbReference>
<dbReference type="InterPro" id="IPR014301">
    <property type="entry name" value="TMAO_TorT"/>
</dbReference>
<dbReference type="PANTHER" id="PTHR46847:SF1">
    <property type="entry name" value="D-ALLOSE-BINDING PERIPLASMIC PROTEIN-RELATED"/>
    <property type="match status" value="1"/>
</dbReference>
<dbReference type="InterPro" id="IPR028082">
    <property type="entry name" value="Peripla_BP_I"/>
</dbReference>
<keyword evidence="3 4" id="KW-0732">Signal</keyword>
<evidence type="ECO:0000256" key="2">
    <source>
        <dbReference type="ARBA" id="ARBA00007639"/>
    </source>
</evidence>
<dbReference type="EMBL" id="QFVP01000028">
    <property type="protein sequence ID" value="THE33670.1"/>
    <property type="molecule type" value="Genomic_DNA"/>
</dbReference>
<dbReference type="PANTHER" id="PTHR46847">
    <property type="entry name" value="D-ALLOSE-BINDING PERIPLASMIC PROTEIN-RELATED"/>
    <property type="match status" value="1"/>
</dbReference>
<evidence type="ECO:0000313" key="6">
    <source>
        <dbReference type="EMBL" id="THE33670.1"/>
    </source>
</evidence>
<dbReference type="SUPFAM" id="SSF53822">
    <property type="entry name" value="Periplasmic binding protein-like I"/>
    <property type="match status" value="1"/>
</dbReference>
<protein>
    <submittedName>
        <fullName evidence="6">TMAO reductase system periplasmic protein TorT</fullName>
    </submittedName>
</protein>
<dbReference type="InterPro" id="IPR001761">
    <property type="entry name" value="Peripla_BP/Lac1_sug-bd_dom"/>
</dbReference>
<evidence type="ECO:0000256" key="3">
    <source>
        <dbReference type="ARBA" id="ARBA00022729"/>
    </source>
</evidence>
<evidence type="ECO:0000313" key="7">
    <source>
        <dbReference type="Proteomes" id="UP000306790"/>
    </source>
</evidence>
<keyword evidence="7" id="KW-1185">Reference proteome</keyword>
<sequence length="345" mass="38066">MRACVFWVMTFFSVQGLAAGAGESLIRWHDEQHFSPQQQETVTAHQVWKLCALYPSLKDSYWLSVNYGMQQAARRYGVSLKVQEAGGYRQLSTQKTQIAQCKEWGADAILLGSSTTSFPDLKKQVGTLPVIEVVNAIHDATTRTRVGVPWFQMGYQPGRYLVKWSGGKPLKLLLMPGPDDAGGSREMVAGFRDAIAGSQVQIVDVALGDNDIEVQRNLLQEMLERHPDIDVVAGTAIAAEAAMGERRNLATPLTVVSFYLSHQVYRGLKRGRVLMAASDQMVWQGQLAVEQAINVLQGRNVPDNVSPPILVLTPENADSKHSRSSLSPGGFRPVYLYQHTSEAKK</sequence>
<feature type="chain" id="PRO_5045660475" evidence="4">
    <location>
        <begin position="19"/>
        <end position="345"/>
    </location>
</feature>
<dbReference type="Proteomes" id="UP000306790">
    <property type="component" value="Unassembled WGS sequence"/>
</dbReference>
<accession>A0ABY2PN55</accession>
<dbReference type="NCBIfam" id="NF008185">
    <property type="entry name" value="PRK10936.1"/>
    <property type="match status" value="1"/>
</dbReference>
<feature type="domain" description="Periplasmic binding protein/LacI sugar binding" evidence="5">
    <location>
        <begin position="48"/>
        <end position="339"/>
    </location>
</feature>
<name>A0ABY2PN55_9ENTR</name>
<proteinExistence type="inferred from homology"/>
<comment type="subcellular location">
    <subcellularLocation>
        <location evidence="1">Cell envelope</location>
    </subcellularLocation>
</comment>
<comment type="caution">
    <text evidence="6">The sequence shown here is derived from an EMBL/GenBank/DDBJ whole genome shotgun (WGS) entry which is preliminary data.</text>
</comment>
<gene>
    <name evidence="6" type="ORF">DJ535_23675</name>
</gene>
<dbReference type="CDD" id="cd06306">
    <property type="entry name" value="PBP1_TorT-like"/>
    <property type="match status" value="1"/>
</dbReference>